<evidence type="ECO:0000259" key="2">
    <source>
        <dbReference type="PROSITE" id="PS50238"/>
    </source>
</evidence>
<evidence type="ECO:0000313" key="4">
    <source>
        <dbReference type="Proteomes" id="UP001168821"/>
    </source>
</evidence>
<dbReference type="EMBL" id="JALNTZ010000001">
    <property type="protein sequence ID" value="KAJ3664761.1"/>
    <property type="molecule type" value="Genomic_DNA"/>
</dbReference>
<dbReference type="AlphaFoldDB" id="A0AA38MQE7"/>
<feature type="region of interest" description="Disordered" evidence="1">
    <location>
        <begin position="277"/>
        <end position="319"/>
    </location>
</feature>
<dbReference type="GO" id="GO:0007165">
    <property type="term" value="P:signal transduction"/>
    <property type="evidence" value="ECO:0007669"/>
    <property type="project" value="InterPro"/>
</dbReference>
<name>A0AA38MQE7_9CUCU</name>
<keyword evidence="4" id="KW-1185">Reference proteome</keyword>
<gene>
    <name evidence="3" type="ORF">Zmor_000305</name>
</gene>
<organism evidence="3 4">
    <name type="scientific">Zophobas morio</name>
    <dbReference type="NCBI Taxonomy" id="2755281"/>
    <lineage>
        <taxon>Eukaryota</taxon>
        <taxon>Metazoa</taxon>
        <taxon>Ecdysozoa</taxon>
        <taxon>Arthropoda</taxon>
        <taxon>Hexapoda</taxon>
        <taxon>Insecta</taxon>
        <taxon>Pterygota</taxon>
        <taxon>Neoptera</taxon>
        <taxon>Endopterygota</taxon>
        <taxon>Coleoptera</taxon>
        <taxon>Polyphaga</taxon>
        <taxon>Cucujiformia</taxon>
        <taxon>Tenebrionidae</taxon>
        <taxon>Zophobas</taxon>
    </lineage>
</organism>
<dbReference type="Pfam" id="PF00620">
    <property type="entry name" value="RhoGAP"/>
    <property type="match status" value="1"/>
</dbReference>
<feature type="compositionally biased region" description="Basic and acidic residues" evidence="1">
    <location>
        <begin position="302"/>
        <end position="317"/>
    </location>
</feature>
<evidence type="ECO:0000256" key="1">
    <source>
        <dbReference type="SAM" id="MobiDB-lite"/>
    </source>
</evidence>
<accession>A0AA38MQE7</accession>
<protein>
    <recommendedName>
        <fullName evidence="2">Rho-GAP domain-containing protein</fullName>
    </recommendedName>
</protein>
<dbReference type="InterPro" id="IPR000198">
    <property type="entry name" value="RhoGAP_dom"/>
</dbReference>
<proteinExistence type="predicted"/>
<comment type="caution">
    <text evidence="3">The sequence shown here is derived from an EMBL/GenBank/DDBJ whole genome shotgun (WGS) entry which is preliminary data.</text>
</comment>
<evidence type="ECO:0000313" key="3">
    <source>
        <dbReference type="EMBL" id="KAJ3664761.1"/>
    </source>
</evidence>
<sequence>MNEANIFCIKFDFGIPLEDIFPSNSIHPRLHNLFWQASVALKQSNFRLKYVLNQFEGTLSDVLDLKEALVNGKLHHCDKMPPSSLFWLLRHFLGLLPLPLFPHFTDGRSYNWEYLATQCRLSKMDSDAELESEIAWWVHRLPKVNIMLIYTLINFLRKISTRRRSCTKLNWENIMAATTYFGPSLFVRPYRPGIVTKSDTLYFPLLCYLIVHWTRIRREEHDCFRQLENKLSSIWEHEEPDKDKIKDYNELLRYRLLECGCQTSAWLLTATNDKDISDEDSLSEHKHETPRLNLWDQEDNEDVKSEQNQDIEEKQADSIENNLDTTIYEEISNDKINSNSETVIYKQKDRSIFTPNTLKKKLVKANISLVNTSGL</sequence>
<reference evidence="3" key="1">
    <citation type="journal article" date="2023" name="G3 (Bethesda)">
        <title>Whole genome assemblies of Zophobas morio and Tenebrio molitor.</title>
        <authorList>
            <person name="Kaur S."/>
            <person name="Stinson S.A."/>
            <person name="diCenzo G.C."/>
        </authorList>
    </citation>
    <scope>NUCLEOTIDE SEQUENCE</scope>
    <source>
        <strain evidence="3">QUZm001</strain>
    </source>
</reference>
<dbReference type="Proteomes" id="UP001168821">
    <property type="component" value="Unassembled WGS sequence"/>
</dbReference>
<feature type="domain" description="Rho-GAP" evidence="2">
    <location>
        <begin position="15"/>
        <end position="217"/>
    </location>
</feature>
<dbReference type="PROSITE" id="PS50238">
    <property type="entry name" value="RHOGAP"/>
    <property type="match status" value="1"/>
</dbReference>
<dbReference type="SUPFAM" id="SSF48350">
    <property type="entry name" value="GTPase activation domain, GAP"/>
    <property type="match status" value="1"/>
</dbReference>
<dbReference type="InterPro" id="IPR008936">
    <property type="entry name" value="Rho_GTPase_activation_prot"/>
</dbReference>
<dbReference type="Gene3D" id="1.10.555.10">
    <property type="entry name" value="Rho GTPase activation protein"/>
    <property type="match status" value="1"/>
</dbReference>